<gene>
    <name evidence="1" type="ORF">J4727_14675</name>
</gene>
<evidence type="ECO:0000313" key="2">
    <source>
        <dbReference type="Proteomes" id="UP000664477"/>
    </source>
</evidence>
<evidence type="ECO:0000313" key="1">
    <source>
        <dbReference type="EMBL" id="MBO1916407.1"/>
    </source>
</evidence>
<proteinExistence type="predicted"/>
<accession>A0A939SPD6</accession>
<dbReference type="Proteomes" id="UP000664477">
    <property type="component" value="Unassembled WGS sequence"/>
</dbReference>
<organism evidence="1 2">
    <name type="scientific">Providencia rettgeri</name>
    <dbReference type="NCBI Taxonomy" id="587"/>
    <lineage>
        <taxon>Bacteria</taxon>
        <taxon>Pseudomonadati</taxon>
        <taxon>Pseudomonadota</taxon>
        <taxon>Gammaproteobacteria</taxon>
        <taxon>Enterobacterales</taxon>
        <taxon>Morganellaceae</taxon>
        <taxon>Providencia</taxon>
    </lineage>
</organism>
<name>A0A939SPD6_PRORE</name>
<protein>
    <submittedName>
        <fullName evidence="1">HTH domain-containing protein</fullName>
    </submittedName>
</protein>
<sequence>MMKRKCKYKIRLFNKKLRRISGAELAKKLNVSQQQVRQI</sequence>
<comment type="caution">
    <text evidence="1">The sequence shown here is derived from an EMBL/GenBank/DDBJ whole genome shotgun (WGS) entry which is preliminary data.</text>
</comment>
<reference evidence="1" key="1">
    <citation type="submission" date="2021-03" db="EMBL/GenBank/DDBJ databases">
        <title>Molecular epidemiology and mechanisms of colistin and carbapenem resistance in Enterobacteriaceae from clinical isolates, the environment and porcine samples in Pretoria, South Africa.</title>
        <authorList>
            <person name="Bogoshi D."/>
            <person name="Mbelle N.M."/>
            <person name="Naidoo V."/>
            <person name="Osei Sekyere J."/>
        </authorList>
    </citation>
    <scope>NUCLEOTIDE SEQUENCE</scope>
    <source>
        <strain evidence="1">C052</strain>
    </source>
</reference>
<dbReference type="AlphaFoldDB" id="A0A939SPD6"/>
<dbReference type="EMBL" id="JAGETQ010000097">
    <property type="protein sequence ID" value="MBO1916407.1"/>
    <property type="molecule type" value="Genomic_DNA"/>
</dbReference>